<feature type="transmembrane region" description="Helical" evidence="1">
    <location>
        <begin position="145"/>
        <end position="165"/>
    </location>
</feature>
<evidence type="ECO:0008006" key="4">
    <source>
        <dbReference type="Google" id="ProtNLM"/>
    </source>
</evidence>
<protein>
    <recommendedName>
        <fullName evidence="4">NarG-like domain-containing protein</fullName>
    </recommendedName>
</protein>
<feature type="transmembrane region" description="Helical" evidence="1">
    <location>
        <begin position="171"/>
        <end position="198"/>
    </location>
</feature>
<keyword evidence="1" id="KW-0812">Transmembrane</keyword>
<dbReference type="Proteomes" id="UP000240880">
    <property type="component" value="Unassembled WGS sequence"/>
</dbReference>
<evidence type="ECO:0000313" key="3">
    <source>
        <dbReference type="Proteomes" id="UP000240880"/>
    </source>
</evidence>
<feature type="transmembrane region" description="Helical" evidence="1">
    <location>
        <begin position="115"/>
        <end position="133"/>
    </location>
</feature>
<organism evidence="2 3">
    <name type="scientific">Candidatus Marsarchaeota G1 archaeon OSP_D</name>
    <dbReference type="NCBI Taxonomy" id="1978155"/>
    <lineage>
        <taxon>Archaea</taxon>
        <taxon>Candidatus Marsarchaeota</taxon>
        <taxon>Candidatus Marsarchaeota group 1</taxon>
    </lineage>
</organism>
<reference evidence="2 3" key="1">
    <citation type="submission" date="2017-04" db="EMBL/GenBank/DDBJ databases">
        <title>Novel microbial lineages endemic to geothermal iron-oxide mats fill important gaps in the evolutionary history of Archaea.</title>
        <authorList>
            <person name="Jay Z.J."/>
            <person name="Beam J.P."/>
            <person name="Dlakic M."/>
            <person name="Rusch D.B."/>
            <person name="Kozubal M.A."/>
            <person name="Inskeep W.P."/>
        </authorList>
    </citation>
    <scope>NUCLEOTIDE SEQUENCE [LARGE SCALE GENOMIC DNA]</scope>
    <source>
        <strain evidence="2">OSP_D</strain>
    </source>
</reference>
<feature type="transmembrane region" description="Helical" evidence="1">
    <location>
        <begin position="12"/>
        <end position="29"/>
    </location>
</feature>
<dbReference type="SUPFAM" id="SSF103501">
    <property type="entry name" value="Respiratory nitrate reductase 1 gamma chain"/>
    <property type="match status" value="1"/>
</dbReference>
<feature type="transmembrane region" description="Helical" evidence="1">
    <location>
        <begin position="77"/>
        <end position="95"/>
    </location>
</feature>
<name>A0A2R6A9H5_9ARCH</name>
<dbReference type="InterPro" id="IPR036197">
    <property type="entry name" value="NarG-like_sf"/>
</dbReference>
<dbReference type="AlphaFoldDB" id="A0A2R6A9H5"/>
<dbReference type="EMBL" id="NEXC01000044">
    <property type="protein sequence ID" value="PSN82943.1"/>
    <property type="molecule type" value="Genomic_DNA"/>
</dbReference>
<keyword evidence="1" id="KW-0472">Membrane</keyword>
<accession>A0A2R6A9H5</accession>
<gene>
    <name evidence="2" type="ORF">B9Q01_06510</name>
</gene>
<comment type="caution">
    <text evidence="2">The sequence shown here is derived from an EMBL/GenBank/DDBJ whole genome shotgun (WGS) entry which is preliminary data.</text>
</comment>
<sequence>MDLNSVFPRELVTVLVVLFGSLCFALFYFRVRSWKVPFYPFYVVSQRSFKVFVENFLLLKRVGLWCEERAHTLSRALVLYGFFALFVCSVANYALNTSALTPLKPQNPLAILSDASSALVFFGGFSLLLRRLLNKRRREVTHADVWCVQALLSVFGATGALYPFFGGFVGITLYALHFVFLFLLLLVAPFTELAFLVWKGSFLIYKESRVSA</sequence>
<proteinExistence type="predicted"/>
<evidence type="ECO:0000313" key="2">
    <source>
        <dbReference type="EMBL" id="PSN82943.1"/>
    </source>
</evidence>
<evidence type="ECO:0000256" key="1">
    <source>
        <dbReference type="SAM" id="Phobius"/>
    </source>
</evidence>
<keyword evidence="1" id="KW-1133">Transmembrane helix</keyword>